<dbReference type="HOGENOM" id="CLU_918540_0_0_1"/>
<dbReference type="AlphaFoldDB" id="F4RHH3"/>
<dbReference type="InterPro" id="IPR038422">
    <property type="entry name" value="Cut8/Sts1_sf"/>
</dbReference>
<evidence type="ECO:0000313" key="6">
    <source>
        <dbReference type="Proteomes" id="UP000001072"/>
    </source>
</evidence>
<dbReference type="InterPro" id="IPR013868">
    <property type="entry name" value="Cut8/Sts1_fam"/>
</dbReference>
<name>F4RHH3_MELLP</name>
<evidence type="ECO:0000313" key="5">
    <source>
        <dbReference type="EMBL" id="EGG08172.1"/>
    </source>
</evidence>
<proteinExistence type="inferred from homology"/>
<dbReference type="GO" id="GO:0071630">
    <property type="term" value="P:nuclear protein quality control by the ubiquitin-proteasome system"/>
    <property type="evidence" value="ECO:0007669"/>
    <property type="project" value="UniProtKB-UniRule"/>
</dbReference>
<comment type="similarity">
    <text evidence="1 3">Belongs to the cut8/STS1 family.</text>
</comment>
<keyword evidence="3" id="KW-0653">Protein transport</keyword>
<dbReference type="GO" id="GO:0031144">
    <property type="term" value="P:proteasome localization"/>
    <property type="evidence" value="ECO:0007669"/>
    <property type="project" value="UniProtKB-UniRule"/>
</dbReference>
<dbReference type="KEGG" id="mlr:MELLADRAFT_84944"/>
<dbReference type="Proteomes" id="UP000001072">
    <property type="component" value="Unassembled WGS sequence"/>
</dbReference>
<dbReference type="PANTHER" id="PTHR28032:SF1">
    <property type="entry name" value="FI02826P"/>
    <property type="match status" value="1"/>
</dbReference>
<dbReference type="OrthoDB" id="10061064at2759"/>
<organism evidence="6">
    <name type="scientific">Melampsora larici-populina (strain 98AG31 / pathotype 3-4-7)</name>
    <name type="common">Poplar leaf rust fungus</name>
    <dbReference type="NCBI Taxonomy" id="747676"/>
    <lineage>
        <taxon>Eukaryota</taxon>
        <taxon>Fungi</taxon>
        <taxon>Dikarya</taxon>
        <taxon>Basidiomycota</taxon>
        <taxon>Pucciniomycotina</taxon>
        <taxon>Pucciniomycetes</taxon>
        <taxon>Pucciniales</taxon>
        <taxon>Melampsoraceae</taxon>
        <taxon>Melampsora</taxon>
    </lineage>
</organism>
<feature type="compositionally biased region" description="Basic and acidic residues" evidence="4">
    <location>
        <begin position="261"/>
        <end position="272"/>
    </location>
</feature>
<comment type="subunit">
    <text evidence="3">Binds the proteasome.</text>
</comment>
<keyword evidence="3" id="KW-0963">Cytoplasm</keyword>
<sequence>MSTASLTKPELLTLLQGIFAQHSELKQSIPGLLPKPTIEAITNILVGFESQLLESIPDKRTNQEEYIWNRVQCVFQKSKSGIEQSQIHMTVLNHFSVLHLLTRSGFGCKLVVITTIPLMSTASPEPVDLSEDKWLPPDNDISSVSSNCSNKSMIDHDLPSSSTRNKSASSCASACWSIPSDSPPASFSHSPKLEEFTTAGKSAFNEDEQGPHLPTKYYRLTHSLADTNHKLKLVTEDLTVLWQVVRQIVNGKPTPAPPKKHKEEGLRADTSFHKTLPATDKDQQAWKTDVDLKNLEPRLSASP</sequence>
<dbReference type="RefSeq" id="XP_007408370.1">
    <property type="nucleotide sequence ID" value="XM_007408308.1"/>
</dbReference>
<evidence type="ECO:0000256" key="4">
    <source>
        <dbReference type="SAM" id="MobiDB-lite"/>
    </source>
</evidence>
<dbReference type="PANTHER" id="PTHR28032">
    <property type="entry name" value="FI02826P"/>
    <property type="match status" value="1"/>
</dbReference>
<dbReference type="GeneID" id="18933673"/>
<keyword evidence="3" id="KW-0813">Transport</keyword>
<accession>F4RHH3</accession>
<evidence type="ECO:0000256" key="3">
    <source>
        <dbReference type="RuleBase" id="RU368013"/>
    </source>
</evidence>
<feature type="region of interest" description="Disordered" evidence="4">
    <location>
        <begin position="251"/>
        <end position="303"/>
    </location>
</feature>
<dbReference type="Pfam" id="PF08559">
    <property type="entry name" value="Cut8"/>
    <property type="match status" value="1"/>
</dbReference>
<keyword evidence="6" id="KW-1185">Reference proteome</keyword>
<dbReference type="GO" id="GO:0015031">
    <property type="term" value="P:protein transport"/>
    <property type="evidence" value="ECO:0007669"/>
    <property type="project" value="UniProtKB-UniRule"/>
</dbReference>
<evidence type="ECO:0000256" key="2">
    <source>
        <dbReference type="ARBA" id="ARBA00023242"/>
    </source>
</evidence>
<comment type="function">
    <text evidence="3">Involved in ubiquitin-mediated protein degradation. Regulatory factor in the ubiquitin/proteasome pathway that controls the turnover of proteasome substrates. Targets proteasomes to the nucleus and facilitates the degradation of nuclear proteins.</text>
</comment>
<dbReference type="GO" id="GO:0005737">
    <property type="term" value="C:cytoplasm"/>
    <property type="evidence" value="ECO:0007669"/>
    <property type="project" value="UniProtKB-SubCell"/>
</dbReference>
<dbReference type="GO" id="GO:0070628">
    <property type="term" value="F:proteasome binding"/>
    <property type="evidence" value="ECO:0007669"/>
    <property type="project" value="TreeGrafter"/>
</dbReference>
<evidence type="ECO:0000256" key="1">
    <source>
        <dbReference type="ARBA" id="ARBA00006199"/>
    </source>
</evidence>
<dbReference type="InParanoid" id="F4RHH3"/>
<dbReference type="GO" id="GO:0031965">
    <property type="term" value="C:nuclear membrane"/>
    <property type="evidence" value="ECO:0007669"/>
    <property type="project" value="TreeGrafter"/>
</dbReference>
<dbReference type="VEuPathDB" id="FungiDB:MELLADRAFT_84944"/>
<dbReference type="EMBL" id="GL883101">
    <property type="protein sequence ID" value="EGG08172.1"/>
    <property type="molecule type" value="Genomic_DNA"/>
</dbReference>
<reference evidence="6" key="1">
    <citation type="journal article" date="2011" name="Proc. Natl. Acad. Sci. U.S.A.">
        <title>Obligate biotrophy features unraveled by the genomic analysis of rust fungi.</title>
        <authorList>
            <person name="Duplessis S."/>
            <person name="Cuomo C.A."/>
            <person name="Lin Y.-C."/>
            <person name="Aerts A."/>
            <person name="Tisserant E."/>
            <person name="Veneault-Fourrey C."/>
            <person name="Joly D.L."/>
            <person name="Hacquard S."/>
            <person name="Amselem J."/>
            <person name="Cantarel B.L."/>
            <person name="Chiu R."/>
            <person name="Coutinho P.M."/>
            <person name="Feau N."/>
            <person name="Field M."/>
            <person name="Frey P."/>
            <person name="Gelhaye E."/>
            <person name="Goldberg J."/>
            <person name="Grabherr M.G."/>
            <person name="Kodira C.D."/>
            <person name="Kohler A."/>
            <person name="Kuees U."/>
            <person name="Lindquist E.A."/>
            <person name="Lucas S.M."/>
            <person name="Mago R."/>
            <person name="Mauceli E."/>
            <person name="Morin E."/>
            <person name="Murat C."/>
            <person name="Pangilinan J.L."/>
            <person name="Park R."/>
            <person name="Pearson M."/>
            <person name="Quesneville H."/>
            <person name="Rouhier N."/>
            <person name="Sakthikumar S."/>
            <person name="Salamov A.A."/>
            <person name="Schmutz J."/>
            <person name="Selles B."/>
            <person name="Shapiro H."/>
            <person name="Tanguay P."/>
            <person name="Tuskan G.A."/>
            <person name="Henrissat B."/>
            <person name="Van de Peer Y."/>
            <person name="Rouze P."/>
            <person name="Ellis J.G."/>
            <person name="Dodds P.N."/>
            <person name="Schein J.E."/>
            <person name="Zhong S."/>
            <person name="Hamelin R.C."/>
            <person name="Grigoriev I.V."/>
            <person name="Szabo L.J."/>
            <person name="Martin F."/>
        </authorList>
    </citation>
    <scope>NUCLEOTIDE SEQUENCE [LARGE SCALE GENOMIC DNA]</scope>
    <source>
        <strain evidence="6">98AG31 / pathotype 3-4-7</strain>
    </source>
</reference>
<dbReference type="Gene3D" id="1.20.58.1590">
    <property type="entry name" value="Tethering factor for nuclear proteasome Cut8/Sts1"/>
    <property type="match status" value="1"/>
</dbReference>
<keyword evidence="2 3" id="KW-0539">Nucleus</keyword>
<gene>
    <name evidence="5" type="ORF">MELLADRAFT_84944</name>
</gene>
<protein>
    <recommendedName>
        <fullName evidence="3">Tethering factor for nuclear proteasome STS1</fullName>
    </recommendedName>
</protein>
<feature type="compositionally biased region" description="Basic and acidic residues" evidence="4">
    <location>
        <begin position="279"/>
        <end position="296"/>
    </location>
</feature>
<comment type="subcellular location">
    <subcellularLocation>
        <location evidence="3">Cytoplasm</location>
    </subcellularLocation>
    <subcellularLocation>
        <location evidence="3">Nucleus</location>
    </subcellularLocation>
</comment>